<dbReference type="SUPFAM" id="SSF54211">
    <property type="entry name" value="Ribosomal protein S5 domain 2-like"/>
    <property type="match status" value="1"/>
</dbReference>
<dbReference type="InterPro" id="IPR020568">
    <property type="entry name" value="Ribosomal_Su5_D2-typ_SF"/>
</dbReference>
<evidence type="ECO:0000256" key="11">
    <source>
        <dbReference type="ARBA" id="ARBA00022989"/>
    </source>
</evidence>
<dbReference type="InterPro" id="IPR008269">
    <property type="entry name" value="Lon_proteolytic"/>
</dbReference>
<comment type="function">
    <text evidence="14">ATP-dependent serine protease that mediates the selective degradation of mutant and abnormal proteins as well as certain short-lived regulatory proteins. Degrades polypeptides processively.</text>
</comment>
<dbReference type="EC" id="3.4.21.-" evidence="14"/>
<sequence>MPMDFKTTEEIKVPKKLIDQIIGQDKAVKLAKMAIQNRRHLLLIGPPGTGKSMLAKAMAELLPKEGLEDFLAFPNPKDEFQPIIKTVPAGEGKKIVERSKIAALNALKGKNQLTAIIALIALLMPFYFYYTGEKILAAASMIMSSILLVGLSLGFNVMNKRKLLESIPKLLIDNSDKKHAPFVDATGANPSQLFGNVLHDPFQSGGLETPAHHRVVPGLIHKAHKGVLFIDEIATLPWDVQYELLVAMQEKKYPIFGRDERSGGSIVRTTPAPCDFILVAAGTEEAIKNMHPALRSRIKGNGFEVYMNEDMPDTPENREKLARFVAQEIMRDGKIPHFTRDAVEEIINIAKKLAGREGYLTLRLRELGGYVRLAGDIAKSKGKKYVTKEDVIEAERIGQSIEEQIVERIKELRRRYDIVIKEGYEIGRANGIGVIGNKGVIIPIDVNVAYGNGKIITSGILGKIAEQAIKTIEGYVKSVFGKDIKEYDIYVQFVQTYEEIEGDSASLAIALATISALTKTPLDQSFVITGSIDVKGRVLPVGGIIPKIEGAIEEGFKNIIIPKQNLKDVPKEYFNNINIYGVSTIDEALNLVGAKPDKKL</sequence>
<dbReference type="Pfam" id="PF00158">
    <property type="entry name" value="Sigma54_activat"/>
    <property type="match status" value="1"/>
</dbReference>
<dbReference type="HOGENOM" id="CLU_392630_0_0_2"/>
<name>Q74NJ8_NANEQ</name>
<dbReference type="Proteomes" id="UP000000578">
    <property type="component" value="Chromosome"/>
</dbReference>
<dbReference type="PRINTS" id="PR00830">
    <property type="entry name" value="ENDOLAPTASE"/>
</dbReference>
<keyword evidence="6 14" id="KW-0812">Transmembrane</keyword>
<evidence type="ECO:0000256" key="14">
    <source>
        <dbReference type="RuleBase" id="RU369001"/>
    </source>
</evidence>
<feature type="transmembrane region" description="Helical" evidence="14">
    <location>
        <begin position="136"/>
        <end position="157"/>
    </location>
</feature>
<proteinExistence type="inferred from homology"/>
<comment type="subcellular location">
    <subcellularLocation>
        <location evidence="1 14">Cell membrane</location>
        <topology evidence="1 14">Multi-pass membrane protein</topology>
    </subcellularLocation>
</comment>
<accession>Q74NJ8</accession>
<dbReference type="BioCyc" id="NEQU228908:GJB6-372-MONOMER"/>
<dbReference type="SMART" id="SM00382">
    <property type="entry name" value="AAA"/>
    <property type="match status" value="1"/>
</dbReference>
<dbReference type="STRING" id="228908.NEQ349"/>
<evidence type="ECO:0000256" key="7">
    <source>
        <dbReference type="ARBA" id="ARBA00022741"/>
    </source>
</evidence>
<dbReference type="Gene3D" id="3.30.230.10">
    <property type="match status" value="1"/>
</dbReference>
<dbReference type="GO" id="GO:0005524">
    <property type="term" value="F:ATP binding"/>
    <property type="evidence" value="ECO:0007669"/>
    <property type="project" value="UniProtKB-UniRule"/>
</dbReference>
<dbReference type="InterPro" id="IPR014721">
    <property type="entry name" value="Ribsml_uS5_D2-typ_fold_subgr"/>
</dbReference>
<protein>
    <recommendedName>
        <fullName evidence="3 14">Archaeal Lon protease</fullName>
        <ecNumber evidence="14">3.4.21.-</ecNumber>
    </recommendedName>
    <alternativeName>
        <fullName evidence="14">ATP-dependent protease La homolog</fullName>
    </alternativeName>
</protein>
<dbReference type="InterPro" id="IPR027417">
    <property type="entry name" value="P-loop_NTPase"/>
</dbReference>
<evidence type="ECO:0000256" key="13">
    <source>
        <dbReference type="ARBA" id="ARBA00026070"/>
    </source>
</evidence>
<dbReference type="GO" id="GO:0006355">
    <property type="term" value="P:regulation of DNA-templated transcription"/>
    <property type="evidence" value="ECO:0007669"/>
    <property type="project" value="InterPro"/>
</dbReference>
<evidence type="ECO:0000256" key="2">
    <source>
        <dbReference type="ARBA" id="ARBA00009579"/>
    </source>
</evidence>
<feature type="transmembrane region" description="Helical" evidence="14">
    <location>
        <begin position="113"/>
        <end position="130"/>
    </location>
</feature>
<evidence type="ECO:0000313" key="16">
    <source>
        <dbReference type="EMBL" id="AAR39198.1"/>
    </source>
</evidence>
<evidence type="ECO:0000256" key="6">
    <source>
        <dbReference type="ARBA" id="ARBA00022692"/>
    </source>
</evidence>
<dbReference type="GO" id="GO:0030163">
    <property type="term" value="P:protein catabolic process"/>
    <property type="evidence" value="ECO:0007669"/>
    <property type="project" value="UniProtKB-UniRule"/>
</dbReference>
<dbReference type="PANTHER" id="PTHR10046">
    <property type="entry name" value="ATP DEPENDENT LON PROTEASE FAMILY MEMBER"/>
    <property type="match status" value="1"/>
</dbReference>
<dbReference type="SUPFAM" id="SSF52540">
    <property type="entry name" value="P-loop containing nucleoside triphosphate hydrolases"/>
    <property type="match status" value="1"/>
</dbReference>
<evidence type="ECO:0000256" key="1">
    <source>
        <dbReference type="ARBA" id="ARBA00004651"/>
    </source>
</evidence>
<organism evidence="16 17">
    <name type="scientific">Nanoarchaeum equitans (strain Kin4-M)</name>
    <dbReference type="NCBI Taxonomy" id="228908"/>
    <lineage>
        <taxon>Archaea</taxon>
        <taxon>Nanobdellota</taxon>
        <taxon>Candidatus Nanoarchaeia</taxon>
        <taxon>Nanoarchaeales</taxon>
        <taxon>Nanoarchaeaceae</taxon>
        <taxon>Nanoarchaeum</taxon>
    </lineage>
</organism>
<dbReference type="AlphaFoldDB" id="Q74NJ8"/>
<reference evidence="16 17" key="1">
    <citation type="journal article" date="2003" name="Proc. Natl. Acad. Sci. U.S.A.">
        <title>The genome of Nanoarchaeum equitans: insights into early archaeal evolution and derived parasitism.</title>
        <authorList>
            <person name="Waters E."/>
            <person name="Hohn M.J."/>
            <person name="Ahel I."/>
            <person name="Graham D.E."/>
            <person name="Adams M.D."/>
            <person name="Barnstead M."/>
            <person name="Beeson K.Y."/>
            <person name="Bibbs L."/>
            <person name="Bolanos R."/>
            <person name="Keller M."/>
            <person name="Kretz K."/>
            <person name="Lin X."/>
            <person name="Mathur E."/>
            <person name="Ni J."/>
            <person name="Podar M."/>
            <person name="Richardson T."/>
            <person name="Sutton G.G."/>
            <person name="Simon M."/>
            <person name="Soll D."/>
            <person name="Stetter K.O."/>
            <person name="Short J.M."/>
            <person name="Noordewier M."/>
        </authorList>
    </citation>
    <scope>NUCLEOTIDE SEQUENCE [LARGE SCALE GENOMIC DNA]</scope>
    <source>
        <strain evidence="16 17">Kin4-M</strain>
    </source>
</reference>
<dbReference type="InterPro" id="IPR046843">
    <property type="entry name" value="LonB_AAA-LID"/>
</dbReference>
<evidence type="ECO:0000256" key="5">
    <source>
        <dbReference type="ARBA" id="ARBA00022670"/>
    </source>
</evidence>
<dbReference type="KEGG" id="neq:NEQ349"/>
<dbReference type="GO" id="GO:0004176">
    <property type="term" value="F:ATP-dependent peptidase activity"/>
    <property type="evidence" value="ECO:0007669"/>
    <property type="project" value="UniProtKB-UniRule"/>
</dbReference>
<evidence type="ECO:0000256" key="10">
    <source>
        <dbReference type="ARBA" id="ARBA00022840"/>
    </source>
</evidence>
<keyword evidence="10 14" id="KW-0067">ATP-binding</keyword>
<dbReference type="InterPro" id="IPR004663">
    <property type="entry name" value="Lon_arc"/>
</dbReference>
<dbReference type="PROSITE" id="PS51786">
    <property type="entry name" value="LON_PROTEOLYTIC"/>
    <property type="match status" value="1"/>
</dbReference>
<keyword evidence="9 14" id="KW-0720">Serine protease</keyword>
<dbReference type="CDD" id="cd00009">
    <property type="entry name" value="AAA"/>
    <property type="match status" value="1"/>
</dbReference>
<gene>
    <name evidence="16" type="ordered locus">NEQ349</name>
</gene>
<dbReference type="InterPro" id="IPR002078">
    <property type="entry name" value="Sigma_54_int"/>
</dbReference>
<keyword evidence="12 14" id="KW-0472">Membrane</keyword>
<evidence type="ECO:0000256" key="4">
    <source>
        <dbReference type="ARBA" id="ARBA00022475"/>
    </source>
</evidence>
<evidence type="ECO:0000256" key="12">
    <source>
        <dbReference type="ARBA" id="ARBA00023136"/>
    </source>
</evidence>
<keyword evidence="17" id="KW-1185">Reference proteome</keyword>
<dbReference type="Pfam" id="PF05362">
    <property type="entry name" value="Lon_C"/>
    <property type="match status" value="1"/>
</dbReference>
<dbReference type="EnsemblBacteria" id="AAR39198">
    <property type="protein sequence ID" value="AAR39198"/>
    <property type="gene ID" value="NEQ349"/>
</dbReference>
<dbReference type="PATRIC" id="fig|228908.8.peg.359"/>
<evidence type="ECO:0000256" key="3">
    <source>
        <dbReference type="ARBA" id="ARBA00022016"/>
    </source>
</evidence>
<keyword evidence="8 14" id="KW-0378">Hydrolase</keyword>
<dbReference type="Pfam" id="PF20436">
    <property type="entry name" value="LonB_AAA-LID"/>
    <property type="match status" value="1"/>
</dbReference>
<dbReference type="GO" id="GO:0006508">
    <property type="term" value="P:proteolysis"/>
    <property type="evidence" value="ECO:0007669"/>
    <property type="project" value="UniProtKB-KW"/>
</dbReference>
<dbReference type="InterPro" id="IPR027065">
    <property type="entry name" value="Lon_Prtase"/>
</dbReference>
<evidence type="ECO:0000256" key="9">
    <source>
        <dbReference type="ARBA" id="ARBA00022825"/>
    </source>
</evidence>
<evidence type="ECO:0000259" key="15">
    <source>
        <dbReference type="PROSITE" id="PS51786"/>
    </source>
</evidence>
<dbReference type="Pfam" id="PF01078">
    <property type="entry name" value="Mg_chelatase"/>
    <property type="match status" value="1"/>
</dbReference>
<dbReference type="InterPro" id="IPR003593">
    <property type="entry name" value="AAA+_ATPase"/>
</dbReference>
<dbReference type="GO" id="GO:0005886">
    <property type="term" value="C:plasma membrane"/>
    <property type="evidence" value="ECO:0007669"/>
    <property type="project" value="UniProtKB-SubCell"/>
</dbReference>
<evidence type="ECO:0000256" key="8">
    <source>
        <dbReference type="ARBA" id="ARBA00022801"/>
    </source>
</evidence>
<keyword evidence="4 14" id="KW-1003">Cell membrane</keyword>
<dbReference type="InterPro" id="IPR000523">
    <property type="entry name" value="Mg_chelatse_chII-like_cat_dom"/>
</dbReference>
<keyword evidence="11 14" id="KW-1133">Transmembrane helix</keyword>
<dbReference type="GO" id="GO:0004252">
    <property type="term" value="F:serine-type endopeptidase activity"/>
    <property type="evidence" value="ECO:0007669"/>
    <property type="project" value="UniProtKB-UniRule"/>
</dbReference>
<comment type="subunit">
    <text evidence="13 14">Homohexamer. Organized in a ring with a central cavity.</text>
</comment>
<comment type="similarity">
    <text evidence="2 14">Belongs to the peptidase S16 family. Archaeal LonB subfamily.</text>
</comment>
<feature type="domain" description="Lon proteolytic" evidence="15">
    <location>
        <begin position="423"/>
        <end position="595"/>
    </location>
</feature>
<dbReference type="NCBIfam" id="TIGR00764">
    <property type="entry name" value="lon_rel"/>
    <property type="match status" value="1"/>
</dbReference>
<keyword evidence="7 14" id="KW-0547">Nucleotide-binding</keyword>
<keyword evidence="5 14" id="KW-0645">Protease</keyword>
<dbReference type="Gene3D" id="1.10.8.60">
    <property type="match status" value="1"/>
</dbReference>
<dbReference type="EMBL" id="AE017199">
    <property type="protein sequence ID" value="AAR39198.1"/>
    <property type="molecule type" value="Genomic_DNA"/>
</dbReference>
<evidence type="ECO:0000313" key="17">
    <source>
        <dbReference type="Proteomes" id="UP000000578"/>
    </source>
</evidence>
<dbReference type="Gene3D" id="3.40.50.300">
    <property type="entry name" value="P-loop containing nucleotide triphosphate hydrolases"/>
    <property type="match status" value="2"/>
</dbReference>